<evidence type="ECO:0008006" key="3">
    <source>
        <dbReference type="Google" id="ProtNLM"/>
    </source>
</evidence>
<dbReference type="AlphaFoldDB" id="A0A1T5E6S1"/>
<evidence type="ECO:0000313" key="2">
    <source>
        <dbReference type="Proteomes" id="UP000191112"/>
    </source>
</evidence>
<protein>
    <recommendedName>
        <fullName evidence="3">META domain-containing protein</fullName>
    </recommendedName>
</protein>
<dbReference type="STRING" id="619805.SAMN05660477_01154"/>
<dbReference type="Proteomes" id="UP000191112">
    <property type="component" value="Unassembled WGS sequence"/>
</dbReference>
<dbReference type="OrthoDB" id="8602292at2"/>
<accession>A0A1T5E6S1</accession>
<keyword evidence="2" id="KW-1185">Reference proteome</keyword>
<dbReference type="EMBL" id="FUYZ01000003">
    <property type="protein sequence ID" value="SKB79604.1"/>
    <property type="molecule type" value="Genomic_DNA"/>
</dbReference>
<organism evidence="1 2">
    <name type="scientific">Soonwooa buanensis</name>
    <dbReference type="NCBI Taxonomy" id="619805"/>
    <lineage>
        <taxon>Bacteria</taxon>
        <taxon>Pseudomonadati</taxon>
        <taxon>Bacteroidota</taxon>
        <taxon>Flavobacteriia</taxon>
        <taxon>Flavobacteriales</taxon>
        <taxon>Weeksellaceae</taxon>
        <taxon>Chryseobacterium group</taxon>
        <taxon>Soonwooa</taxon>
    </lineage>
</organism>
<sequence length="144" mass="16826">MKLIKSKYFLFLIPLFMLLNCKALISKQNLPIELERQWMLTSITGFTKEKLMKNKAQLDLTQYSGRKANLGCGDFLVEVLQVNADKIKFKTKENSSKKCIDSDVLEYVFRNELGTVNRYKIEGHFLKLYQNDKIVMEFVAADWD</sequence>
<dbReference type="InterPro" id="IPR038670">
    <property type="entry name" value="HslJ-like_sf"/>
</dbReference>
<dbReference type="Gene3D" id="2.40.128.270">
    <property type="match status" value="1"/>
</dbReference>
<dbReference type="RefSeq" id="WP_144038307.1">
    <property type="nucleotide sequence ID" value="NZ_FUYZ01000003.1"/>
</dbReference>
<name>A0A1T5E6S1_9FLAO</name>
<proteinExistence type="predicted"/>
<reference evidence="1 2" key="1">
    <citation type="submission" date="2017-02" db="EMBL/GenBank/DDBJ databases">
        <authorList>
            <person name="Peterson S.W."/>
        </authorList>
    </citation>
    <scope>NUCLEOTIDE SEQUENCE [LARGE SCALE GENOMIC DNA]</scope>
    <source>
        <strain evidence="1 2">DSM 22323</strain>
    </source>
</reference>
<gene>
    <name evidence="1" type="ORF">SAMN05660477_01154</name>
</gene>
<evidence type="ECO:0000313" key="1">
    <source>
        <dbReference type="EMBL" id="SKB79604.1"/>
    </source>
</evidence>